<evidence type="ECO:0000313" key="13">
    <source>
        <dbReference type="Proteomes" id="UP000001072"/>
    </source>
</evidence>
<keyword evidence="5" id="KW-0999">Mitochondrion inner membrane</keyword>
<dbReference type="eggNOG" id="KOG0757">
    <property type="taxonomic scope" value="Eukaryota"/>
</dbReference>
<dbReference type="FunCoup" id="F4RAJ9">
    <property type="interactions" value="428"/>
</dbReference>
<keyword evidence="4" id="KW-0677">Repeat</keyword>
<keyword evidence="13" id="KW-1185">Reference proteome</keyword>
<dbReference type="PRINTS" id="PR00926">
    <property type="entry name" value="MITOCARRIER"/>
</dbReference>
<dbReference type="GO" id="GO:0015218">
    <property type="term" value="F:pyrimidine nucleotide transmembrane transporter activity"/>
    <property type="evidence" value="ECO:0007669"/>
    <property type="project" value="InterPro"/>
</dbReference>
<dbReference type="GeneID" id="18921874"/>
<dbReference type="AlphaFoldDB" id="F4RAJ9"/>
<gene>
    <name evidence="12" type="ORF">MELLADRAFT_103103</name>
</gene>
<dbReference type="GO" id="GO:0005743">
    <property type="term" value="C:mitochondrial inner membrane"/>
    <property type="evidence" value="ECO:0007669"/>
    <property type="project" value="UniProtKB-SubCell"/>
</dbReference>
<dbReference type="PROSITE" id="PS50920">
    <property type="entry name" value="SOLCAR"/>
    <property type="match status" value="3"/>
</dbReference>
<evidence type="ECO:0008006" key="14">
    <source>
        <dbReference type="Google" id="ProtNLM"/>
    </source>
</evidence>
<keyword evidence="2 10" id="KW-0813">Transport</keyword>
<reference evidence="13" key="1">
    <citation type="journal article" date="2011" name="Proc. Natl. Acad. Sci. U.S.A.">
        <title>Obligate biotrophy features unraveled by the genomic analysis of rust fungi.</title>
        <authorList>
            <person name="Duplessis S."/>
            <person name="Cuomo C.A."/>
            <person name="Lin Y.-C."/>
            <person name="Aerts A."/>
            <person name="Tisserant E."/>
            <person name="Veneault-Fourrey C."/>
            <person name="Joly D.L."/>
            <person name="Hacquard S."/>
            <person name="Amselem J."/>
            <person name="Cantarel B.L."/>
            <person name="Chiu R."/>
            <person name="Coutinho P.M."/>
            <person name="Feau N."/>
            <person name="Field M."/>
            <person name="Frey P."/>
            <person name="Gelhaye E."/>
            <person name="Goldberg J."/>
            <person name="Grabherr M.G."/>
            <person name="Kodira C.D."/>
            <person name="Kohler A."/>
            <person name="Kuees U."/>
            <person name="Lindquist E.A."/>
            <person name="Lucas S.M."/>
            <person name="Mago R."/>
            <person name="Mauceli E."/>
            <person name="Morin E."/>
            <person name="Murat C."/>
            <person name="Pangilinan J.L."/>
            <person name="Park R."/>
            <person name="Pearson M."/>
            <person name="Quesneville H."/>
            <person name="Rouhier N."/>
            <person name="Sakthikumar S."/>
            <person name="Salamov A.A."/>
            <person name="Schmutz J."/>
            <person name="Selles B."/>
            <person name="Shapiro H."/>
            <person name="Tanguay P."/>
            <person name="Tuskan G.A."/>
            <person name="Henrissat B."/>
            <person name="Van de Peer Y."/>
            <person name="Rouze P."/>
            <person name="Ellis J.G."/>
            <person name="Dodds P.N."/>
            <person name="Schein J.E."/>
            <person name="Zhong S."/>
            <person name="Hamelin R.C."/>
            <person name="Grigoriev I.V."/>
            <person name="Szabo L.J."/>
            <person name="Martin F."/>
        </authorList>
    </citation>
    <scope>NUCLEOTIDE SEQUENCE [LARGE SCALE GENOMIC DNA]</scope>
    <source>
        <strain evidence="13">98AG31 / pathotype 3-4-7</strain>
    </source>
</reference>
<dbReference type="InterPro" id="IPR023395">
    <property type="entry name" value="MCP_dom_sf"/>
</dbReference>
<name>F4RAJ9_MELLP</name>
<feature type="repeat" description="Solcar" evidence="9">
    <location>
        <begin position="288"/>
        <end position="374"/>
    </location>
</feature>
<feature type="region of interest" description="Disordered" evidence="11">
    <location>
        <begin position="1"/>
        <end position="42"/>
    </location>
</feature>
<dbReference type="RefSeq" id="XP_007405963.1">
    <property type="nucleotide sequence ID" value="XM_007405901.1"/>
</dbReference>
<keyword evidence="3 9" id="KW-0812">Transmembrane</keyword>
<dbReference type="VEuPathDB" id="FungiDB:MELLADRAFT_103103"/>
<keyword evidence="8 9" id="KW-0472">Membrane</keyword>
<sequence length="382" mass="42328">MSFDPSSSSASSSSSNIPNPLISSTSSTSSQPKPLIPEPKPKPPGWVHFLAGGLGGMCGATVTAPFDLIKTRLQSSMYHHHQTTSNHHHIKSLEPRRNFEKVLYHFKDTGRMIREIQRTEGFRALFRGLGPTLAGAIPARSINFYVYGTCKEVYQEVLNPTSHPNQSSSLVHIFSAITAGIATSTATNPIWVIKTRLQLDIPTTTTTSNRSPNTSIKTVLKPSIDCMTRIYSQEGLLGFYRGLSASYLGVAEGTIQWTLYEKFKTIGIHQSRSGELEGQGQGQECWWNQVLAAGSAKLLATGITYPHEVVRTRMRQKRPIESKVYKYDGLLMTFRTVFQEEGIRAFYGGLPAHLLRVVPNAIVMYTVYETALSISRKKLESS</sequence>
<evidence type="ECO:0000256" key="2">
    <source>
        <dbReference type="ARBA" id="ARBA00022448"/>
    </source>
</evidence>
<dbReference type="InterPro" id="IPR049562">
    <property type="entry name" value="SLC25A33/36-like"/>
</dbReference>
<dbReference type="GO" id="GO:1990519">
    <property type="term" value="P:pyrimidine nucleotide import into mitochondrion"/>
    <property type="evidence" value="ECO:0007669"/>
    <property type="project" value="TreeGrafter"/>
</dbReference>
<comment type="subcellular location">
    <subcellularLocation>
        <location evidence="1">Mitochondrion inner membrane</location>
        <topology evidence="1">Multi-pass membrane protein</topology>
    </subcellularLocation>
</comment>
<protein>
    <recommendedName>
        <fullName evidence="14">Mitochondrial carrier protein</fullName>
    </recommendedName>
</protein>
<feature type="repeat" description="Solcar" evidence="9">
    <location>
        <begin position="167"/>
        <end position="266"/>
    </location>
</feature>
<dbReference type="InParanoid" id="F4RAJ9"/>
<dbReference type="Proteomes" id="UP000001072">
    <property type="component" value="Unassembled WGS sequence"/>
</dbReference>
<dbReference type="PANTHER" id="PTHR45829:SF4">
    <property type="entry name" value="MITOCHONDRIAL CARRIER PROTEIN RIM2"/>
    <property type="match status" value="1"/>
</dbReference>
<dbReference type="KEGG" id="mlr:MELLADRAFT_103103"/>
<evidence type="ECO:0000256" key="11">
    <source>
        <dbReference type="SAM" id="MobiDB-lite"/>
    </source>
</evidence>
<dbReference type="HOGENOM" id="CLU_015166_6_0_1"/>
<comment type="similarity">
    <text evidence="10">Belongs to the mitochondrial carrier (TC 2.A.29) family.</text>
</comment>
<feature type="repeat" description="Solcar" evidence="9">
    <location>
        <begin position="43"/>
        <end position="153"/>
    </location>
</feature>
<organism evidence="13">
    <name type="scientific">Melampsora larici-populina (strain 98AG31 / pathotype 3-4-7)</name>
    <name type="common">Poplar leaf rust fungus</name>
    <dbReference type="NCBI Taxonomy" id="747676"/>
    <lineage>
        <taxon>Eukaryota</taxon>
        <taxon>Fungi</taxon>
        <taxon>Dikarya</taxon>
        <taxon>Basidiomycota</taxon>
        <taxon>Pucciniomycotina</taxon>
        <taxon>Pucciniomycetes</taxon>
        <taxon>Pucciniales</taxon>
        <taxon>Melampsoraceae</taxon>
        <taxon>Melampsora</taxon>
    </lineage>
</organism>
<keyword evidence="6" id="KW-1133">Transmembrane helix</keyword>
<dbReference type="InterPro" id="IPR002067">
    <property type="entry name" value="MCP"/>
</dbReference>
<evidence type="ECO:0000256" key="3">
    <source>
        <dbReference type="ARBA" id="ARBA00022692"/>
    </source>
</evidence>
<dbReference type="Gene3D" id="1.50.40.10">
    <property type="entry name" value="Mitochondrial carrier domain"/>
    <property type="match status" value="1"/>
</dbReference>
<keyword evidence="7" id="KW-0496">Mitochondrion</keyword>
<evidence type="ECO:0000256" key="9">
    <source>
        <dbReference type="PROSITE-ProRule" id="PRU00282"/>
    </source>
</evidence>
<dbReference type="STRING" id="747676.F4RAJ9"/>
<dbReference type="EMBL" id="GL883094">
    <property type="protein sequence ID" value="EGG10494.1"/>
    <property type="molecule type" value="Genomic_DNA"/>
</dbReference>
<evidence type="ECO:0000313" key="12">
    <source>
        <dbReference type="EMBL" id="EGG10494.1"/>
    </source>
</evidence>
<evidence type="ECO:0000256" key="6">
    <source>
        <dbReference type="ARBA" id="ARBA00022989"/>
    </source>
</evidence>
<dbReference type="InterPro" id="IPR018108">
    <property type="entry name" value="MCP_transmembrane"/>
</dbReference>
<evidence type="ECO:0000256" key="5">
    <source>
        <dbReference type="ARBA" id="ARBA00022792"/>
    </source>
</evidence>
<evidence type="ECO:0000256" key="8">
    <source>
        <dbReference type="ARBA" id="ARBA00023136"/>
    </source>
</evidence>
<dbReference type="PANTHER" id="PTHR45829">
    <property type="entry name" value="MITOCHONDRIAL CARRIER PROTEIN RIM2"/>
    <property type="match status" value="1"/>
</dbReference>
<accession>F4RAJ9</accession>
<proteinExistence type="inferred from homology"/>
<evidence type="ECO:0000256" key="4">
    <source>
        <dbReference type="ARBA" id="ARBA00022737"/>
    </source>
</evidence>
<dbReference type="SUPFAM" id="SSF103506">
    <property type="entry name" value="Mitochondrial carrier"/>
    <property type="match status" value="1"/>
</dbReference>
<dbReference type="Pfam" id="PF00153">
    <property type="entry name" value="Mito_carr"/>
    <property type="match status" value="3"/>
</dbReference>
<evidence type="ECO:0000256" key="7">
    <source>
        <dbReference type="ARBA" id="ARBA00023128"/>
    </source>
</evidence>
<evidence type="ECO:0000256" key="10">
    <source>
        <dbReference type="RuleBase" id="RU000488"/>
    </source>
</evidence>
<dbReference type="OrthoDB" id="269120at2759"/>
<evidence type="ECO:0000256" key="1">
    <source>
        <dbReference type="ARBA" id="ARBA00004448"/>
    </source>
</evidence>
<feature type="compositionally biased region" description="Low complexity" evidence="11">
    <location>
        <begin position="1"/>
        <end position="33"/>
    </location>
</feature>